<dbReference type="Pfam" id="PF03184">
    <property type="entry name" value="DDE_1"/>
    <property type="match status" value="1"/>
</dbReference>
<feature type="region of interest" description="Disordered" evidence="1">
    <location>
        <begin position="308"/>
        <end position="536"/>
    </location>
</feature>
<feature type="non-terminal residue" evidence="3">
    <location>
        <position position="536"/>
    </location>
</feature>
<dbReference type="PANTHER" id="PTHR19303:SF74">
    <property type="entry name" value="POGO TRANSPOSABLE ELEMENT WITH KRAB DOMAIN"/>
    <property type="match status" value="1"/>
</dbReference>
<feature type="compositionally biased region" description="Polar residues" evidence="1">
    <location>
        <begin position="319"/>
        <end position="405"/>
    </location>
</feature>
<dbReference type="Proteomes" id="UP001529510">
    <property type="component" value="Unassembled WGS sequence"/>
</dbReference>
<dbReference type="InterPro" id="IPR036397">
    <property type="entry name" value="RNaseH_sf"/>
</dbReference>
<feature type="compositionally biased region" description="Basic and acidic residues" evidence="1">
    <location>
        <begin position="476"/>
        <end position="488"/>
    </location>
</feature>
<dbReference type="InterPro" id="IPR050863">
    <property type="entry name" value="CenT-Element_Derived"/>
</dbReference>
<name>A0ABD0QXH3_CIRMR</name>
<feature type="domain" description="DDE-1" evidence="2">
    <location>
        <begin position="118"/>
        <end position="251"/>
    </location>
</feature>
<protein>
    <recommendedName>
        <fullName evidence="2">DDE-1 domain-containing protein</fullName>
    </recommendedName>
</protein>
<sequence length="536" mass="57989">KLAYQFAVAHELKFVPLWAEKEKASKEWFTGFLKQHTTLSLRKPEATSLARASSFNRENVNAFFDNLEKVLCKYEFGPGDIWNVDETWVTTVHKPDKVLARRGFKQVGSLTSAERGTLVTLACAVSAIGNSLPPYFIFLRVHFRDHFLINGPPGSKGGANSSGWMKDTHFVDFLQHFNEHTKCSKEKPCLLRLDNHESHLSIDGLNYAKENGIIMLSFPPHCSHWLQPLDRSVYGPLKRHINSTCDAWMRNNPGKTMSIYDIPGIVAIAYPLAATPLNIQAGFRVAGIQPYNRNVFLETEFAPSYVTDRPIPDPALPGPSTNSALPGPSTTSALPGPSTNSALPGPSITSALPGPSTNSALPGPSITSALPGPSTTSALPGPSTNSALPGPSTTSALPGPSTNSALLGPSTNSELPSSSTISITSSPLPSTAITDSGLPTPEDIRPYPKAGRRKPSSKGKKRRKSAILTDTPVKQQLEKEKNKAESSKKVFQKRGKRGGKTSGPTKNKAAKRRKIIQESSSDDEDHFQTVVQKRPG</sequence>
<comment type="caution">
    <text evidence="3">The sequence shown here is derived from an EMBL/GenBank/DDBJ whole genome shotgun (WGS) entry which is preliminary data.</text>
</comment>
<keyword evidence="4" id="KW-1185">Reference proteome</keyword>
<proteinExistence type="predicted"/>
<dbReference type="AlphaFoldDB" id="A0ABD0QXH3"/>
<evidence type="ECO:0000313" key="4">
    <source>
        <dbReference type="Proteomes" id="UP001529510"/>
    </source>
</evidence>
<accession>A0ABD0QXH3</accession>
<dbReference type="Gene3D" id="3.30.420.10">
    <property type="entry name" value="Ribonuclease H-like superfamily/Ribonuclease H"/>
    <property type="match status" value="1"/>
</dbReference>
<reference evidence="3 4" key="1">
    <citation type="submission" date="2024-05" db="EMBL/GenBank/DDBJ databases">
        <title>Genome sequencing and assembly of Indian major carp, Cirrhinus mrigala (Hamilton, 1822).</title>
        <authorList>
            <person name="Mohindra V."/>
            <person name="Chowdhury L.M."/>
            <person name="Lal K."/>
            <person name="Jena J.K."/>
        </authorList>
    </citation>
    <scope>NUCLEOTIDE SEQUENCE [LARGE SCALE GENOMIC DNA]</scope>
    <source>
        <strain evidence="3">CM1030</strain>
        <tissue evidence="3">Blood</tissue>
    </source>
</reference>
<dbReference type="PANTHER" id="PTHR19303">
    <property type="entry name" value="TRANSPOSON"/>
    <property type="match status" value="1"/>
</dbReference>
<feature type="non-terminal residue" evidence="3">
    <location>
        <position position="1"/>
    </location>
</feature>
<dbReference type="EMBL" id="JAMKFB020000006">
    <property type="protein sequence ID" value="KAL0190890.1"/>
    <property type="molecule type" value="Genomic_DNA"/>
</dbReference>
<gene>
    <name evidence="3" type="ORF">M9458_013588</name>
</gene>
<evidence type="ECO:0000313" key="3">
    <source>
        <dbReference type="EMBL" id="KAL0190890.1"/>
    </source>
</evidence>
<evidence type="ECO:0000259" key="2">
    <source>
        <dbReference type="Pfam" id="PF03184"/>
    </source>
</evidence>
<feature type="compositionally biased region" description="Basic residues" evidence="1">
    <location>
        <begin position="490"/>
        <end position="499"/>
    </location>
</feature>
<evidence type="ECO:0000256" key="1">
    <source>
        <dbReference type="SAM" id="MobiDB-lite"/>
    </source>
</evidence>
<feature type="compositionally biased region" description="Basic residues" evidence="1">
    <location>
        <begin position="450"/>
        <end position="465"/>
    </location>
</feature>
<dbReference type="InterPro" id="IPR004875">
    <property type="entry name" value="DDE_SF_endonuclease_dom"/>
</dbReference>
<feature type="compositionally biased region" description="Low complexity" evidence="1">
    <location>
        <begin position="409"/>
        <end position="431"/>
    </location>
</feature>
<organism evidence="3 4">
    <name type="scientific">Cirrhinus mrigala</name>
    <name type="common">Mrigala</name>
    <dbReference type="NCBI Taxonomy" id="683832"/>
    <lineage>
        <taxon>Eukaryota</taxon>
        <taxon>Metazoa</taxon>
        <taxon>Chordata</taxon>
        <taxon>Craniata</taxon>
        <taxon>Vertebrata</taxon>
        <taxon>Euteleostomi</taxon>
        <taxon>Actinopterygii</taxon>
        <taxon>Neopterygii</taxon>
        <taxon>Teleostei</taxon>
        <taxon>Ostariophysi</taxon>
        <taxon>Cypriniformes</taxon>
        <taxon>Cyprinidae</taxon>
        <taxon>Labeoninae</taxon>
        <taxon>Labeonini</taxon>
        <taxon>Cirrhinus</taxon>
    </lineage>
</organism>